<feature type="domain" description="Reverse transcriptase" evidence="1">
    <location>
        <begin position="62"/>
        <end position="145"/>
    </location>
</feature>
<comment type="caution">
    <text evidence="2">The sequence shown here is derived from an EMBL/GenBank/DDBJ whole genome shotgun (WGS) entry which is preliminary data.</text>
</comment>
<reference evidence="2" key="2">
    <citation type="submission" date="2021-09" db="EMBL/GenBank/DDBJ databases">
        <authorList>
            <person name="Jia N."/>
            <person name="Wang J."/>
            <person name="Shi W."/>
            <person name="Du L."/>
            <person name="Sun Y."/>
            <person name="Zhan W."/>
            <person name="Jiang J."/>
            <person name="Wang Q."/>
            <person name="Zhang B."/>
            <person name="Ji P."/>
            <person name="Sakyi L.B."/>
            <person name="Cui X."/>
            <person name="Yuan T."/>
            <person name="Jiang B."/>
            <person name="Yang W."/>
            <person name="Lam T.T.-Y."/>
            <person name="Chang Q."/>
            <person name="Ding S."/>
            <person name="Wang X."/>
            <person name="Zhu J."/>
            <person name="Ruan X."/>
            <person name="Zhao L."/>
            <person name="Wei J."/>
            <person name="Que T."/>
            <person name="Du C."/>
            <person name="Cheng J."/>
            <person name="Dai P."/>
            <person name="Han X."/>
            <person name="Huang E."/>
            <person name="Gao Y."/>
            <person name="Liu J."/>
            <person name="Shao H."/>
            <person name="Ye R."/>
            <person name="Li L."/>
            <person name="Wei W."/>
            <person name="Wang X."/>
            <person name="Wang C."/>
            <person name="Huo Q."/>
            <person name="Li W."/>
            <person name="Guo W."/>
            <person name="Chen H."/>
            <person name="Chen S."/>
            <person name="Zhou L."/>
            <person name="Zhou L."/>
            <person name="Ni X."/>
            <person name="Tian J."/>
            <person name="Zhou Y."/>
            <person name="Sheng Y."/>
            <person name="Liu T."/>
            <person name="Pan Y."/>
            <person name="Xia L."/>
            <person name="Li J."/>
            <person name="Zhao F."/>
            <person name="Cao W."/>
        </authorList>
    </citation>
    <scope>NUCLEOTIDE SEQUENCE</scope>
    <source>
        <strain evidence="2">Rsan-2018</strain>
        <tissue evidence="2">Larvae</tissue>
    </source>
</reference>
<dbReference type="InterPro" id="IPR000477">
    <property type="entry name" value="RT_dom"/>
</dbReference>
<protein>
    <recommendedName>
        <fullName evidence="1">Reverse transcriptase domain-containing protein</fullName>
    </recommendedName>
</protein>
<evidence type="ECO:0000313" key="2">
    <source>
        <dbReference type="EMBL" id="KAH7969964.1"/>
    </source>
</evidence>
<name>A0A9D4Q8Z0_RHISA</name>
<dbReference type="Pfam" id="PF00078">
    <property type="entry name" value="RVT_1"/>
    <property type="match status" value="1"/>
</dbReference>
<dbReference type="Proteomes" id="UP000821837">
    <property type="component" value="Unassembled WGS sequence"/>
</dbReference>
<reference evidence="2" key="1">
    <citation type="journal article" date="2020" name="Cell">
        <title>Large-Scale Comparative Analyses of Tick Genomes Elucidate Their Genetic Diversity and Vector Capacities.</title>
        <authorList>
            <consortium name="Tick Genome and Microbiome Consortium (TIGMIC)"/>
            <person name="Jia N."/>
            <person name="Wang J."/>
            <person name="Shi W."/>
            <person name="Du L."/>
            <person name="Sun Y."/>
            <person name="Zhan W."/>
            <person name="Jiang J.F."/>
            <person name="Wang Q."/>
            <person name="Zhang B."/>
            <person name="Ji P."/>
            <person name="Bell-Sakyi L."/>
            <person name="Cui X.M."/>
            <person name="Yuan T.T."/>
            <person name="Jiang B.G."/>
            <person name="Yang W.F."/>
            <person name="Lam T.T."/>
            <person name="Chang Q.C."/>
            <person name="Ding S.J."/>
            <person name="Wang X.J."/>
            <person name="Zhu J.G."/>
            <person name="Ruan X.D."/>
            <person name="Zhao L."/>
            <person name="Wei J.T."/>
            <person name="Ye R.Z."/>
            <person name="Que T.C."/>
            <person name="Du C.H."/>
            <person name="Zhou Y.H."/>
            <person name="Cheng J.X."/>
            <person name="Dai P.F."/>
            <person name="Guo W.B."/>
            <person name="Han X.H."/>
            <person name="Huang E.J."/>
            <person name="Li L.F."/>
            <person name="Wei W."/>
            <person name="Gao Y.C."/>
            <person name="Liu J.Z."/>
            <person name="Shao H.Z."/>
            <person name="Wang X."/>
            <person name="Wang C.C."/>
            <person name="Yang T.C."/>
            <person name="Huo Q.B."/>
            <person name="Li W."/>
            <person name="Chen H.Y."/>
            <person name="Chen S.E."/>
            <person name="Zhou L.G."/>
            <person name="Ni X.B."/>
            <person name="Tian J.H."/>
            <person name="Sheng Y."/>
            <person name="Liu T."/>
            <person name="Pan Y.S."/>
            <person name="Xia L.Y."/>
            <person name="Li J."/>
            <person name="Zhao F."/>
            <person name="Cao W.C."/>
        </authorList>
    </citation>
    <scope>NUCLEOTIDE SEQUENCE</scope>
    <source>
        <strain evidence="2">Rsan-2018</strain>
    </source>
</reference>
<dbReference type="PANTHER" id="PTHR19446">
    <property type="entry name" value="REVERSE TRANSCRIPTASES"/>
    <property type="match status" value="1"/>
</dbReference>
<evidence type="ECO:0000313" key="3">
    <source>
        <dbReference type="Proteomes" id="UP000821837"/>
    </source>
</evidence>
<dbReference type="EMBL" id="JABSTV010001248">
    <property type="protein sequence ID" value="KAH7969964.1"/>
    <property type="molecule type" value="Genomic_DNA"/>
</dbReference>
<dbReference type="AlphaFoldDB" id="A0A9D4Q8Z0"/>
<organism evidence="2 3">
    <name type="scientific">Rhipicephalus sanguineus</name>
    <name type="common">Brown dog tick</name>
    <name type="synonym">Ixodes sanguineus</name>
    <dbReference type="NCBI Taxonomy" id="34632"/>
    <lineage>
        <taxon>Eukaryota</taxon>
        <taxon>Metazoa</taxon>
        <taxon>Ecdysozoa</taxon>
        <taxon>Arthropoda</taxon>
        <taxon>Chelicerata</taxon>
        <taxon>Arachnida</taxon>
        <taxon>Acari</taxon>
        <taxon>Parasitiformes</taxon>
        <taxon>Ixodida</taxon>
        <taxon>Ixodoidea</taxon>
        <taxon>Ixodidae</taxon>
        <taxon>Rhipicephalinae</taxon>
        <taxon>Rhipicephalus</taxon>
        <taxon>Rhipicephalus</taxon>
    </lineage>
</organism>
<gene>
    <name evidence="2" type="ORF">HPB52_023097</name>
</gene>
<sequence>MELPSLRRCTVCRLLAEIGFKHEKRSRNLLLIDWDDITDSRNRYLWRSCQLHGFAIRDLIEWANARNLSGILCSFDQEKAFDVISHRYLFKVLKEAGFSGHSAVVIQDRISEPFDVGRGVRQGDPLSPALYVLAFEPLLQRLSSDNSIGRFPLPPGSPPMTSPLLSLTRPQFAPSWTPRPVHGLPVQQRLRILGFHFEPDGLTTENWRLAKQKLTDRIQEIGALGCPLTARVTIIRSLLFSFLTYVASVMPVATRTKLVLEGLLFRFLWSGSSMYVARPVIKLPRNKGGLGIPDLGIVATALHLRWTRVALESDMLLTRSFASFFLSTRLRLFSPEAFSNSVPRAGTPSPFYAGAASTLARLRDANPGIELDSLELHDLVDLLTPDLPAHCVRYDLSRHSPNWKLITASFLDAKRATFMYRMARGCLPITFRPFTKIPTRGKCPFCGSREDLAVNQYVLLLVECSYQVWVARCAAVFGGRRPGLHEVLAKVRKEIWFVLHRERQRLGVKKFLETWHRPAVIFSESGGQITITF</sequence>
<evidence type="ECO:0000259" key="1">
    <source>
        <dbReference type="Pfam" id="PF00078"/>
    </source>
</evidence>
<keyword evidence="3" id="KW-1185">Reference proteome</keyword>
<proteinExistence type="predicted"/>
<accession>A0A9D4Q8Z0</accession>